<evidence type="ECO:0000259" key="5">
    <source>
        <dbReference type="PROSITE" id="PS51635"/>
    </source>
</evidence>
<feature type="domain" description="PNPLA" evidence="5">
    <location>
        <begin position="5"/>
        <end position="187"/>
    </location>
</feature>
<gene>
    <name evidence="6" type="ordered locus">CSE_13420</name>
</gene>
<proteinExistence type="predicted"/>
<dbReference type="InterPro" id="IPR016035">
    <property type="entry name" value="Acyl_Trfase/lysoPLipase"/>
</dbReference>
<dbReference type="RefSeq" id="WP_014453863.1">
    <property type="nucleotide sequence ID" value="NC_017096.1"/>
</dbReference>
<dbReference type="CDD" id="cd07205">
    <property type="entry name" value="Pat_PNPLA6_PNPLA7_NTE1_like"/>
    <property type="match status" value="1"/>
</dbReference>
<keyword evidence="3 4" id="KW-0443">Lipid metabolism</keyword>
<dbReference type="PROSITE" id="PS51635">
    <property type="entry name" value="PNPLA"/>
    <property type="match status" value="1"/>
</dbReference>
<feature type="short sequence motif" description="GXSXG" evidence="4">
    <location>
        <begin position="36"/>
        <end position="40"/>
    </location>
</feature>
<dbReference type="GO" id="GO:0016787">
    <property type="term" value="F:hydrolase activity"/>
    <property type="evidence" value="ECO:0007669"/>
    <property type="project" value="UniProtKB-UniRule"/>
</dbReference>
<evidence type="ECO:0000256" key="3">
    <source>
        <dbReference type="ARBA" id="ARBA00023098"/>
    </source>
</evidence>
<sequence>MKLGLVLSGGGARGLAHIGVLKAFEENGIHPDIITGASMGGIIGALYSLGISANKLAEMLSGLNFDELLEVRNFFYSQKTNKILNTVIQQTAFIPLFTKLGFDSGRKIRKAFKEITHDKEFKDLKIPFACVAVDLITERLITLNSGKLYEAMYATGAIPPYLEPLEKEGMLLADGGILSNAPVDVAKEMGADKVIVVDVNPMQTFRKKENFKNAFDIILRVLDTTLDALYIDDLAKADYLIQIPLNFDIFEFEKKDEIVNIGYTIGRESILSKNLKSLK</sequence>
<feature type="active site" description="Proton acceptor" evidence="4">
    <location>
        <position position="174"/>
    </location>
</feature>
<dbReference type="EMBL" id="AP012051">
    <property type="protein sequence ID" value="BAL81468.1"/>
    <property type="molecule type" value="Genomic_DNA"/>
</dbReference>
<evidence type="ECO:0000256" key="1">
    <source>
        <dbReference type="ARBA" id="ARBA00022801"/>
    </source>
</evidence>
<dbReference type="PANTHER" id="PTHR14226">
    <property type="entry name" value="NEUROPATHY TARGET ESTERASE/SWISS CHEESE D.MELANOGASTER"/>
    <property type="match status" value="1"/>
</dbReference>
<organism evidence="6 7">
    <name type="scientific">Caldisericum exile (strain DSM 21853 / NBRC 104410 / AZM16c01)</name>
    <dbReference type="NCBI Taxonomy" id="511051"/>
    <lineage>
        <taxon>Bacteria</taxon>
        <taxon>Pseudomonadati</taxon>
        <taxon>Caldisericota/Cryosericota group</taxon>
        <taxon>Caldisericota</taxon>
        <taxon>Caldisericia</taxon>
        <taxon>Caldisericales</taxon>
        <taxon>Caldisericaceae</taxon>
        <taxon>Caldisericum</taxon>
    </lineage>
</organism>
<feature type="short sequence motif" description="GXGXXG" evidence="4">
    <location>
        <begin position="9"/>
        <end position="14"/>
    </location>
</feature>
<dbReference type="KEGG" id="cex:CSE_13420"/>
<dbReference type="SUPFAM" id="SSF52151">
    <property type="entry name" value="FabD/lysophospholipase-like"/>
    <property type="match status" value="1"/>
</dbReference>
<protein>
    <recommendedName>
        <fullName evidence="5">PNPLA domain-containing protein</fullName>
    </recommendedName>
</protein>
<dbReference type="Proteomes" id="UP000004793">
    <property type="component" value="Chromosome"/>
</dbReference>
<evidence type="ECO:0000256" key="2">
    <source>
        <dbReference type="ARBA" id="ARBA00022963"/>
    </source>
</evidence>
<dbReference type="OrthoDB" id="9770965at2"/>
<evidence type="ECO:0000256" key="4">
    <source>
        <dbReference type="PROSITE-ProRule" id="PRU01161"/>
    </source>
</evidence>
<evidence type="ECO:0000313" key="6">
    <source>
        <dbReference type="EMBL" id="BAL81468.1"/>
    </source>
</evidence>
<feature type="active site" description="Nucleophile" evidence="4">
    <location>
        <position position="38"/>
    </location>
</feature>
<accession>A0A7U6JFG4</accession>
<evidence type="ECO:0000313" key="7">
    <source>
        <dbReference type="Proteomes" id="UP000004793"/>
    </source>
</evidence>
<dbReference type="PANTHER" id="PTHR14226:SF29">
    <property type="entry name" value="NEUROPATHY TARGET ESTERASE SWS"/>
    <property type="match status" value="1"/>
</dbReference>
<keyword evidence="7" id="KW-1185">Reference proteome</keyword>
<dbReference type="GO" id="GO:0016042">
    <property type="term" value="P:lipid catabolic process"/>
    <property type="evidence" value="ECO:0007669"/>
    <property type="project" value="UniProtKB-UniRule"/>
</dbReference>
<feature type="short sequence motif" description="DGA/G" evidence="4">
    <location>
        <begin position="174"/>
        <end position="176"/>
    </location>
</feature>
<keyword evidence="1 4" id="KW-0378">Hydrolase</keyword>
<dbReference type="InterPro" id="IPR050301">
    <property type="entry name" value="NTE"/>
</dbReference>
<dbReference type="Pfam" id="PF01734">
    <property type="entry name" value="Patatin"/>
    <property type="match status" value="1"/>
</dbReference>
<reference evidence="6 7" key="1">
    <citation type="submission" date="2011-01" db="EMBL/GenBank/DDBJ databases">
        <title>Whole genome sequence of Caldisericum exile AZM16c01.</title>
        <authorList>
            <person name="Narita-Yamada S."/>
            <person name="Kawakoshi A."/>
            <person name="Nakamura S."/>
            <person name="Sasagawa M."/>
            <person name="Fukada J."/>
            <person name="Sekine M."/>
            <person name="Kato Y."/>
            <person name="Fukai R."/>
            <person name="Sasaki K."/>
            <person name="Hanamaki A."/>
            <person name="Narita H."/>
            <person name="Konno Y."/>
            <person name="Mori K."/>
            <person name="Yamazaki S."/>
            <person name="Suzuki K."/>
            <person name="Fujita N."/>
        </authorList>
    </citation>
    <scope>NUCLEOTIDE SEQUENCE [LARGE SCALE GENOMIC DNA]</scope>
    <source>
        <strain evidence="7">DSM 21853 / NBRC 104410 / AZM16c01</strain>
    </source>
</reference>
<dbReference type="Gene3D" id="3.40.1090.10">
    <property type="entry name" value="Cytosolic phospholipase A2 catalytic domain"/>
    <property type="match status" value="1"/>
</dbReference>
<dbReference type="InterPro" id="IPR002641">
    <property type="entry name" value="PNPLA_dom"/>
</dbReference>
<dbReference type="AlphaFoldDB" id="A0A7U6JFG4"/>
<name>A0A7U6JFG4_CALEA</name>
<keyword evidence="2 4" id="KW-0442">Lipid degradation</keyword>